<dbReference type="Proteomes" id="UP000095283">
    <property type="component" value="Unplaced"/>
</dbReference>
<name>A0A1I7WW26_HETBA</name>
<proteinExistence type="predicted"/>
<evidence type="ECO:0000313" key="3">
    <source>
        <dbReference type="WBParaSite" id="Hba_09335"/>
    </source>
</evidence>
<keyword evidence="2" id="KW-1185">Reference proteome</keyword>
<dbReference type="WBParaSite" id="Hba_09335">
    <property type="protein sequence ID" value="Hba_09335"/>
    <property type="gene ID" value="Hba_09335"/>
</dbReference>
<protein>
    <submittedName>
        <fullName evidence="3">Uncharacterized protein</fullName>
    </submittedName>
</protein>
<dbReference type="AlphaFoldDB" id="A0A1I7WW26"/>
<feature type="region of interest" description="Disordered" evidence="1">
    <location>
        <begin position="1"/>
        <end position="25"/>
    </location>
</feature>
<sequence>MPSESMEQKGSTSPNRVKSKTRRQSFPGNQEVWFCRYLQSLQN</sequence>
<organism evidence="2 3">
    <name type="scientific">Heterorhabditis bacteriophora</name>
    <name type="common">Entomopathogenic nematode worm</name>
    <dbReference type="NCBI Taxonomy" id="37862"/>
    <lineage>
        <taxon>Eukaryota</taxon>
        <taxon>Metazoa</taxon>
        <taxon>Ecdysozoa</taxon>
        <taxon>Nematoda</taxon>
        <taxon>Chromadorea</taxon>
        <taxon>Rhabditida</taxon>
        <taxon>Rhabditina</taxon>
        <taxon>Rhabditomorpha</taxon>
        <taxon>Strongyloidea</taxon>
        <taxon>Heterorhabditidae</taxon>
        <taxon>Heterorhabditis</taxon>
    </lineage>
</organism>
<reference evidence="3" key="1">
    <citation type="submission" date="2016-11" db="UniProtKB">
        <authorList>
            <consortium name="WormBaseParasite"/>
        </authorList>
    </citation>
    <scope>IDENTIFICATION</scope>
</reference>
<accession>A0A1I7WW26</accession>
<evidence type="ECO:0000256" key="1">
    <source>
        <dbReference type="SAM" id="MobiDB-lite"/>
    </source>
</evidence>
<evidence type="ECO:0000313" key="2">
    <source>
        <dbReference type="Proteomes" id="UP000095283"/>
    </source>
</evidence>